<name>A0A9Q0XDG6_9SAUR</name>
<organism evidence="1 2">
    <name type="scientific">Phrynocephalus forsythii</name>
    <dbReference type="NCBI Taxonomy" id="171643"/>
    <lineage>
        <taxon>Eukaryota</taxon>
        <taxon>Metazoa</taxon>
        <taxon>Chordata</taxon>
        <taxon>Craniata</taxon>
        <taxon>Vertebrata</taxon>
        <taxon>Euteleostomi</taxon>
        <taxon>Lepidosauria</taxon>
        <taxon>Squamata</taxon>
        <taxon>Bifurcata</taxon>
        <taxon>Unidentata</taxon>
        <taxon>Episquamata</taxon>
        <taxon>Toxicofera</taxon>
        <taxon>Iguania</taxon>
        <taxon>Acrodonta</taxon>
        <taxon>Agamidae</taxon>
        <taxon>Agaminae</taxon>
        <taxon>Phrynocephalus</taxon>
    </lineage>
</organism>
<proteinExistence type="predicted"/>
<evidence type="ECO:0000313" key="2">
    <source>
        <dbReference type="Proteomes" id="UP001142489"/>
    </source>
</evidence>
<feature type="non-terminal residue" evidence="1">
    <location>
        <position position="75"/>
    </location>
</feature>
<sequence length="75" mass="8396">CNVMPGALLQGSFNEILYLEQCCPHEQGALEPFAHMLFQGSLHLDFTTKYIVSILLKLDGTCDLDKVHFILSVEV</sequence>
<keyword evidence="2" id="KW-1185">Reference proteome</keyword>
<comment type="caution">
    <text evidence="1">The sequence shown here is derived from an EMBL/GenBank/DDBJ whole genome shotgun (WGS) entry which is preliminary data.</text>
</comment>
<dbReference type="Proteomes" id="UP001142489">
    <property type="component" value="Unassembled WGS sequence"/>
</dbReference>
<dbReference type="AlphaFoldDB" id="A0A9Q0XDG6"/>
<evidence type="ECO:0000313" key="1">
    <source>
        <dbReference type="EMBL" id="KAJ7311093.1"/>
    </source>
</evidence>
<reference evidence="1" key="1">
    <citation type="journal article" date="2023" name="DNA Res.">
        <title>Chromosome-level genome assembly of Phrynocephalus forsythii using third-generation DNA sequencing and Hi-C analysis.</title>
        <authorList>
            <person name="Qi Y."/>
            <person name="Zhao W."/>
            <person name="Zhao Y."/>
            <person name="Niu C."/>
            <person name="Cao S."/>
            <person name="Zhang Y."/>
        </authorList>
    </citation>
    <scope>NUCLEOTIDE SEQUENCE</scope>
    <source>
        <tissue evidence="1">Muscle</tissue>
    </source>
</reference>
<gene>
    <name evidence="1" type="ORF">JRQ81_006692</name>
</gene>
<dbReference type="EMBL" id="JAPFRF010000014">
    <property type="protein sequence ID" value="KAJ7311093.1"/>
    <property type="molecule type" value="Genomic_DNA"/>
</dbReference>
<feature type="non-terminal residue" evidence="1">
    <location>
        <position position="1"/>
    </location>
</feature>
<accession>A0A9Q0XDG6</accession>
<protein>
    <submittedName>
        <fullName evidence="1">Uncharacterized protein</fullName>
    </submittedName>
</protein>